<dbReference type="EMBL" id="LGRN01000242">
    <property type="protein sequence ID" value="OJD14126.1"/>
    <property type="molecule type" value="Genomic_DNA"/>
</dbReference>
<dbReference type="STRING" id="1447872.A0A1J9PDN9"/>
<evidence type="ECO:0000313" key="1">
    <source>
        <dbReference type="EMBL" id="OJD14126.1"/>
    </source>
</evidence>
<keyword evidence="2" id="KW-1185">Reference proteome</keyword>
<protein>
    <submittedName>
        <fullName evidence="1">Uncharacterized protein</fullName>
    </submittedName>
</protein>
<evidence type="ECO:0000313" key="2">
    <source>
        <dbReference type="Proteomes" id="UP000182235"/>
    </source>
</evidence>
<gene>
    <name evidence="1" type="ORF">AJ78_05501</name>
</gene>
<proteinExistence type="predicted"/>
<dbReference type="AlphaFoldDB" id="A0A1J9PDN9"/>
<dbReference type="VEuPathDB" id="FungiDB:AJ78_05501"/>
<reference evidence="1 2" key="1">
    <citation type="submission" date="2015-07" db="EMBL/GenBank/DDBJ databases">
        <title>Emmonsia species relationships and genome sequence.</title>
        <authorList>
            <consortium name="The Broad Institute Genomics Platform"/>
            <person name="Cuomo C.A."/>
            <person name="Munoz J.F."/>
            <person name="Imamovic A."/>
            <person name="Priest M.E."/>
            <person name="Young S."/>
            <person name="Clay O.K."/>
            <person name="McEwen J.G."/>
        </authorList>
    </citation>
    <scope>NUCLEOTIDE SEQUENCE [LARGE SCALE GENOMIC DNA]</scope>
    <source>
        <strain evidence="1 2">UAMH 9510</strain>
    </source>
</reference>
<name>A0A1J9PDN9_9EURO</name>
<accession>A0A1J9PDN9</accession>
<sequence length="96" mass="10940">MEVKDVNGAKIPLWFYTDSRGSELSPAEIHEGHTVAILYAKQHRFMFCETGIHHEDPELMKIFPLPLSKLLALNYKFQQFSIELDGIKDGSFSATL</sequence>
<organism evidence="1 2">
    <name type="scientific">Emergomyces pasteurianus Ep9510</name>
    <dbReference type="NCBI Taxonomy" id="1447872"/>
    <lineage>
        <taxon>Eukaryota</taxon>
        <taxon>Fungi</taxon>
        <taxon>Dikarya</taxon>
        <taxon>Ascomycota</taxon>
        <taxon>Pezizomycotina</taxon>
        <taxon>Eurotiomycetes</taxon>
        <taxon>Eurotiomycetidae</taxon>
        <taxon>Onygenales</taxon>
        <taxon>Ajellomycetaceae</taxon>
        <taxon>Emergomyces</taxon>
    </lineage>
</organism>
<dbReference type="OrthoDB" id="265717at2759"/>
<dbReference type="Proteomes" id="UP000182235">
    <property type="component" value="Unassembled WGS sequence"/>
</dbReference>
<comment type="caution">
    <text evidence="1">The sequence shown here is derived from an EMBL/GenBank/DDBJ whole genome shotgun (WGS) entry which is preliminary data.</text>
</comment>